<organism evidence="2">
    <name type="scientific">freshwater metagenome</name>
    <dbReference type="NCBI Taxonomy" id="449393"/>
    <lineage>
        <taxon>unclassified sequences</taxon>
        <taxon>metagenomes</taxon>
        <taxon>ecological metagenomes</taxon>
    </lineage>
</organism>
<evidence type="ECO:0000313" key="2">
    <source>
        <dbReference type="EMBL" id="CAB4883517.1"/>
    </source>
</evidence>
<evidence type="ECO:0000256" key="1">
    <source>
        <dbReference type="SAM" id="MobiDB-lite"/>
    </source>
</evidence>
<sequence length="218" mass="20787">MKSKRLAIAGMTGALLIGAGTGVVLNLPSSAGAGANTVAAATTPTDPAAVATDSAAPTGGPHQLLQDSLATLVSDGTITQAQADAITAATEANRPTGGPGMGDGDGDHAGRGHGGPGMGGPGMGGPGNGGPGMGGRHGGAGLDTAATALGMTADELRTELQGGKTIAQVATDKGVELQKVIDVMVAEATTRITDMVNGVKPAAPVDQDATSSTTATNG</sequence>
<protein>
    <submittedName>
        <fullName evidence="2">Unannotated protein</fullName>
    </submittedName>
</protein>
<feature type="compositionally biased region" description="Gly residues" evidence="1">
    <location>
        <begin position="112"/>
        <end position="141"/>
    </location>
</feature>
<feature type="region of interest" description="Disordered" evidence="1">
    <location>
        <begin position="90"/>
        <end position="141"/>
    </location>
</feature>
<proteinExistence type="predicted"/>
<name>A0A6J7EJF8_9ZZZZ</name>
<dbReference type="EMBL" id="CAFBLP010000045">
    <property type="protein sequence ID" value="CAB4883517.1"/>
    <property type="molecule type" value="Genomic_DNA"/>
</dbReference>
<accession>A0A6J7EJF8</accession>
<reference evidence="2" key="1">
    <citation type="submission" date="2020-05" db="EMBL/GenBank/DDBJ databases">
        <authorList>
            <person name="Chiriac C."/>
            <person name="Salcher M."/>
            <person name="Ghai R."/>
            <person name="Kavagutti S V."/>
        </authorList>
    </citation>
    <scope>NUCLEOTIDE SEQUENCE</scope>
</reference>
<gene>
    <name evidence="2" type="ORF">UFOPK3376_01804</name>
</gene>
<dbReference type="AlphaFoldDB" id="A0A6J7EJF8"/>